<dbReference type="PANTHER" id="PTHR35848:SF9">
    <property type="entry name" value="SLL1358 PROTEIN"/>
    <property type="match status" value="1"/>
</dbReference>
<dbReference type="SUPFAM" id="SSF51182">
    <property type="entry name" value="RmlC-like cupins"/>
    <property type="match status" value="1"/>
</dbReference>
<name>A0ABS1G123_9FLAO</name>
<proteinExistence type="predicted"/>
<dbReference type="RefSeq" id="WP_200248938.1">
    <property type="nucleotide sequence ID" value="NZ_JAENHK010000010.1"/>
</dbReference>
<dbReference type="EMBL" id="JAENHK010000010">
    <property type="protein sequence ID" value="MBK1898174.1"/>
    <property type="molecule type" value="Genomic_DNA"/>
</dbReference>
<keyword evidence="1" id="KW-0479">Metal-binding</keyword>
<gene>
    <name evidence="3" type="ORF">JHL15_20625</name>
</gene>
<accession>A0ABS1G123</accession>
<dbReference type="Gene3D" id="2.60.120.10">
    <property type="entry name" value="Jelly Rolls"/>
    <property type="match status" value="1"/>
</dbReference>
<dbReference type="InterPro" id="IPR011051">
    <property type="entry name" value="RmlC_Cupin_sf"/>
</dbReference>
<sequence length="115" mass="13046">MIQSKDNSQHYIWGDQCDSWVLQDTPGLSVKQEKMPPGTSEKLHFHNVANQFFYILKGEALFMINNQSVSVRAGESISILPTVQHYICNDSGEELEFLVISSPTTNNDRIEIESK</sequence>
<evidence type="ECO:0000313" key="4">
    <source>
        <dbReference type="Proteomes" id="UP000628669"/>
    </source>
</evidence>
<organism evidence="3 4">
    <name type="scientific">Chryseobacterium paridis</name>
    <dbReference type="NCBI Taxonomy" id="2800328"/>
    <lineage>
        <taxon>Bacteria</taxon>
        <taxon>Pseudomonadati</taxon>
        <taxon>Bacteroidota</taxon>
        <taxon>Flavobacteriia</taxon>
        <taxon>Flavobacteriales</taxon>
        <taxon>Weeksellaceae</taxon>
        <taxon>Chryseobacterium group</taxon>
        <taxon>Chryseobacterium</taxon>
    </lineage>
</organism>
<dbReference type="InterPro" id="IPR051610">
    <property type="entry name" value="GPI/OXD"/>
</dbReference>
<dbReference type="Pfam" id="PF07883">
    <property type="entry name" value="Cupin_2"/>
    <property type="match status" value="1"/>
</dbReference>
<evidence type="ECO:0000313" key="3">
    <source>
        <dbReference type="EMBL" id="MBK1898174.1"/>
    </source>
</evidence>
<dbReference type="InterPro" id="IPR014710">
    <property type="entry name" value="RmlC-like_jellyroll"/>
</dbReference>
<evidence type="ECO:0000259" key="2">
    <source>
        <dbReference type="Pfam" id="PF07883"/>
    </source>
</evidence>
<feature type="domain" description="Cupin type-2" evidence="2">
    <location>
        <begin position="34"/>
        <end position="100"/>
    </location>
</feature>
<reference evidence="4" key="1">
    <citation type="submission" date="2021-01" db="EMBL/GenBank/DDBJ databases">
        <title>Genome public.</title>
        <authorList>
            <person name="Liu C."/>
            <person name="Sun Q."/>
        </authorList>
    </citation>
    <scope>NUCLEOTIDE SEQUENCE [LARGE SCALE GENOMIC DNA]</scope>
    <source>
        <strain evidence="4">YIM B02567</strain>
    </source>
</reference>
<dbReference type="Proteomes" id="UP000628669">
    <property type="component" value="Unassembled WGS sequence"/>
</dbReference>
<evidence type="ECO:0000256" key="1">
    <source>
        <dbReference type="ARBA" id="ARBA00022723"/>
    </source>
</evidence>
<comment type="caution">
    <text evidence="3">The sequence shown here is derived from an EMBL/GenBank/DDBJ whole genome shotgun (WGS) entry which is preliminary data.</text>
</comment>
<dbReference type="PANTHER" id="PTHR35848">
    <property type="entry name" value="OXALATE-BINDING PROTEIN"/>
    <property type="match status" value="1"/>
</dbReference>
<keyword evidence="4" id="KW-1185">Reference proteome</keyword>
<protein>
    <submittedName>
        <fullName evidence="3">Cupin domain-containing protein</fullName>
    </submittedName>
</protein>
<dbReference type="InterPro" id="IPR013096">
    <property type="entry name" value="Cupin_2"/>
</dbReference>